<feature type="region of interest" description="Disordered" evidence="6">
    <location>
        <begin position="269"/>
        <end position="290"/>
    </location>
</feature>
<protein>
    <submittedName>
        <fullName evidence="9">MFS general substrate transporter</fullName>
    </submittedName>
</protein>
<evidence type="ECO:0000256" key="1">
    <source>
        <dbReference type="ARBA" id="ARBA00004141"/>
    </source>
</evidence>
<dbReference type="InterPro" id="IPR011701">
    <property type="entry name" value="MFS"/>
</dbReference>
<dbReference type="Gene3D" id="1.20.1250.20">
    <property type="entry name" value="MFS general substrate transporter like domains"/>
    <property type="match status" value="2"/>
</dbReference>
<feature type="domain" description="Major facilitator superfamily (MFS) profile" evidence="8">
    <location>
        <begin position="32"/>
        <end position="643"/>
    </location>
</feature>
<feature type="transmembrane region" description="Helical" evidence="7">
    <location>
        <begin position="208"/>
        <end position="231"/>
    </location>
</feature>
<name>I0YT92_COCSC</name>
<gene>
    <name evidence="9" type="ORF">COCSUDRAFT_43292</name>
</gene>
<keyword evidence="3 7" id="KW-0812">Transmembrane</keyword>
<evidence type="ECO:0000256" key="6">
    <source>
        <dbReference type="SAM" id="MobiDB-lite"/>
    </source>
</evidence>
<evidence type="ECO:0000259" key="8">
    <source>
        <dbReference type="PROSITE" id="PS50850"/>
    </source>
</evidence>
<dbReference type="InterPro" id="IPR036259">
    <property type="entry name" value="MFS_trans_sf"/>
</dbReference>
<dbReference type="GO" id="GO:0022857">
    <property type="term" value="F:transmembrane transporter activity"/>
    <property type="evidence" value="ECO:0007669"/>
    <property type="project" value="InterPro"/>
</dbReference>
<evidence type="ECO:0000256" key="3">
    <source>
        <dbReference type="ARBA" id="ARBA00022692"/>
    </source>
</evidence>
<accession>I0YT92</accession>
<dbReference type="OrthoDB" id="10262656at2759"/>
<evidence type="ECO:0000256" key="4">
    <source>
        <dbReference type="ARBA" id="ARBA00022989"/>
    </source>
</evidence>
<reference evidence="9 10" key="1">
    <citation type="journal article" date="2012" name="Genome Biol.">
        <title>The genome of the polar eukaryotic microalga coccomyxa subellipsoidea reveals traits of cold adaptation.</title>
        <authorList>
            <person name="Blanc G."/>
            <person name="Agarkova I."/>
            <person name="Grimwood J."/>
            <person name="Kuo A."/>
            <person name="Brueggeman A."/>
            <person name="Dunigan D."/>
            <person name="Gurnon J."/>
            <person name="Ladunga I."/>
            <person name="Lindquist E."/>
            <person name="Lucas S."/>
            <person name="Pangilinan J."/>
            <person name="Proschold T."/>
            <person name="Salamov A."/>
            <person name="Schmutz J."/>
            <person name="Weeks D."/>
            <person name="Yamada T."/>
            <person name="Claverie J.M."/>
            <person name="Grigoriev I."/>
            <person name="Van Etten J."/>
            <person name="Lomsadze A."/>
            <person name="Borodovsky M."/>
        </authorList>
    </citation>
    <scope>NUCLEOTIDE SEQUENCE [LARGE SCALE GENOMIC DNA]</scope>
    <source>
        <strain evidence="9 10">C-169</strain>
    </source>
</reference>
<dbReference type="PANTHER" id="PTHR23504">
    <property type="entry name" value="MAJOR FACILITATOR SUPERFAMILY DOMAIN-CONTAINING PROTEIN 10"/>
    <property type="match status" value="1"/>
</dbReference>
<feature type="transmembrane region" description="Helical" evidence="7">
    <location>
        <begin position="486"/>
        <end position="505"/>
    </location>
</feature>
<sequence length="643" mass="68779">MSGNGEHQDDGGTEDRETLLRKERELGLPAQQIFSIFFNQLYQGIQITLAYNIGVFVVRHFCHDETEERIGELTGILASAFSTAQLCTSYFWGVMTDKIGRKPVVLIANFVMGIATVLLGLAPSYWMAVAARCLGGLANGSGVAIKTMLAESCSADTQARGMAYLNLGWGLGNVLGPMIGGFLSQPCDQYPYFPLCNNGTGLFARQPFLPPCLVVGALSFFACFNSACMMVETHPKYRKAPLGASASQSKLVVQQEGAALDLPAVPESPGIAIPGRHSEGAHSSDTAEGSQLLASVGRSLSGTSAETRQLLRRLSARVGTRLLHGYRSLSMGSDDVERHEYAATPRHPQHSDTELTDARVFVFHPSDAASLEDTPHASASPEQVDATLNERSAINLDAGDEDERVPLMQQAAATSHVKASTAEARSGDDYDDQSSFQPWYKSRKMLLVLGAYGSIAFLMNFLEELTPIFASAPYDKGGLNFTPDQVALPVSFAGLALVIFALLCYQRIQRRVGCLACAKIGLAVATLVVMLIPMPSLLVPRYAAIQSLLIPIFGLKAMCSIMCMTSSMILVNLTAPIEQIGPVNGAGNTLAVGMRALGPALSGQLWALSLRTGMNGNQFLAFGVVASAFLATRILFGFMNPGS</sequence>
<keyword evidence="10" id="KW-1185">Reference proteome</keyword>
<dbReference type="GO" id="GO:0016020">
    <property type="term" value="C:membrane"/>
    <property type="evidence" value="ECO:0007669"/>
    <property type="project" value="UniProtKB-SubCell"/>
</dbReference>
<dbReference type="PRINTS" id="PR01035">
    <property type="entry name" value="TCRTETA"/>
</dbReference>
<evidence type="ECO:0000256" key="5">
    <source>
        <dbReference type="ARBA" id="ARBA00023136"/>
    </source>
</evidence>
<dbReference type="RefSeq" id="XP_005646155.1">
    <property type="nucleotide sequence ID" value="XM_005646098.1"/>
</dbReference>
<feature type="transmembrane region" description="Helical" evidence="7">
    <location>
        <begin position="104"/>
        <end position="126"/>
    </location>
</feature>
<dbReference type="SUPFAM" id="SSF103473">
    <property type="entry name" value="MFS general substrate transporter"/>
    <property type="match status" value="1"/>
</dbReference>
<feature type="transmembrane region" description="Helical" evidence="7">
    <location>
        <begin position="619"/>
        <end position="639"/>
    </location>
</feature>
<dbReference type="InterPro" id="IPR001958">
    <property type="entry name" value="Tet-R_TetA/multi-R_MdtG-like"/>
</dbReference>
<organism evidence="9 10">
    <name type="scientific">Coccomyxa subellipsoidea (strain C-169)</name>
    <name type="common">Green microalga</name>
    <dbReference type="NCBI Taxonomy" id="574566"/>
    <lineage>
        <taxon>Eukaryota</taxon>
        <taxon>Viridiplantae</taxon>
        <taxon>Chlorophyta</taxon>
        <taxon>core chlorophytes</taxon>
        <taxon>Trebouxiophyceae</taxon>
        <taxon>Trebouxiophyceae incertae sedis</taxon>
        <taxon>Coccomyxaceae</taxon>
        <taxon>Coccomyxa</taxon>
        <taxon>Coccomyxa subellipsoidea</taxon>
    </lineage>
</organism>
<keyword evidence="4 7" id="KW-1133">Transmembrane helix</keyword>
<feature type="transmembrane region" description="Helical" evidence="7">
    <location>
        <begin position="512"/>
        <end position="532"/>
    </location>
</feature>
<dbReference type="PROSITE" id="PS50850">
    <property type="entry name" value="MFS"/>
    <property type="match status" value="1"/>
</dbReference>
<keyword evidence="5 7" id="KW-0472">Membrane</keyword>
<feature type="transmembrane region" description="Helical" evidence="7">
    <location>
        <begin position="445"/>
        <end position="462"/>
    </location>
</feature>
<comment type="subcellular location">
    <subcellularLocation>
        <location evidence="1">Membrane</location>
        <topology evidence="1">Multi-pass membrane protein</topology>
    </subcellularLocation>
</comment>
<dbReference type="eggNOG" id="KOG2615">
    <property type="taxonomic scope" value="Eukaryota"/>
</dbReference>
<evidence type="ECO:0000256" key="7">
    <source>
        <dbReference type="SAM" id="Phobius"/>
    </source>
</evidence>
<evidence type="ECO:0000313" key="10">
    <source>
        <dbReference type="Proteomes" id="UP000007264"/>
    </source>
</evidence>
<dbReference type="Proteomes" id="UP000007264">
    <property type="component" value="Unassembled WGS sequence"/>
</dbReference>
<comment type="caution">
    <text evidence="9">The sequence shown here is derived from an EMBL/GenBank/DDBJ whole genome shotgun (WGS) entry which is preliminary data.</text>
</comment>
<dbReference type="GeneID" id="17039595"/>
<dbReference type="InterPro" id="IPR020846">
    <property type="entry name" value="MFS_dom"/>
</dbReference>
<dbReference type="PANTHER" id="PTHR23504:SF117">
    <property type="entry name" value="MAJOR FACILITATOR SUPERFAMILY PROTEIN"/>
    <property type="match status" value="1"/>
</dbReference>
<dbReference type="AlphaFoldDB" id="I0YT92"/>
<keyword evidence="2" id="KW-0813">Transport</keyword>
<feature type="transmembrane region" description="Helical" evidence="7">
    <location>
        <begin position="73"/>
        <end position="92"/>
    </location>
</feature>
<dbReference type="KEGG" id="csl:COCSUDRAFT_43292"/>
<evidence type="ECO:0000256" key="2">
    <source>
        <dbReference type="ARBA" id="ARBA00022448"/>
    </source>
</evidence>
<feature type="transmembrane region" description="Helical" evidence="7">
    <location>
        <begin position="544"/>
        <end position="564"/>
    </location>
</feature>
<dbReference type="EMBL" id="AGSI01000012">
    <property type="protein sequence ID" value="EIE21611.1"/>
    <property type="molecule type" value="Genomic_DNA"/>
</dbReference>
<dbReference type="Pfam" id="PF07690">
    <property type="entry name" value="MFS_1"/>
    <property type="match status" value="1"/>
</dbReference>
<proteinExistence type="predicted"/>
<evidence type="ECO:0000313" key="9">
    <source>
        <dbReference type="EMBL" id="EIE21611.1"/>
    </source>
</evidence>